<dbReference type="Proteomes" id="UP000191931">
    <property type="component" value="Unassembled WGS sequence"/>
</dbReference>
<protein>
    <submittedName>
        <fullName evidence="1">Uncharacterized protein</fullName>
    </submittedName>
</protein>
<organism evidence="1 2">
    <name type="scientific">Desulfamplus magnetovallimortis</name>
    <dbReference type="NCBI Taxonomy" id="1246637"/>
    <lineage>
        <taxon>Bacteria</taxon>
        <taxon>Pseudomonadati</taxon>
        <taxon>Thermodesulfobacteriota</taxon>
        <taxon>Desulfobacteria</taxon>
        <taxon>Desulfobacterales</taxon>
        <taxon>Desulfobacteraceae</taxon>
        <taxon>Desulfamplus</taxon>
    </lineage>
</organism>
<dbReference type="STRING" id="1246637.MTBBW1_2530005"/>
<dbReference type="EMBL" id="FWEV01000172">
    <property type="protein sequence ID" value="SLM30921.1"/>
    <property type="molecule type" value="Genomic_DNA"/>
</dbReference>
<accession>A0A1W1HEJ3</accession>
<name>A0A1W1HEJ3_9BACT</name>
<dbReference type="AlphaFoldDB" id="A0A1W1HEJ3"/>
<gene>
    <name evidence="1" type="ORF">MTBBW1_2530005</name>
</gene>
<proteinExistence type="predicted"/>
<reference evidence="1 2" key="1">
    <citation type="submission" date="2017-03" db="EMBL/GenBank/DDBJ databases">
        <authorList>
            <person name="Afonso C.L."/>
            <person name="Miller P.J."/>
            <person name="Scott M.A."/>
            <person name="Spackman E."/>
            <person name="Goraichik I."/>
            <person name="Dimitrov K.M."/>
            <person name="Suarez D.L."/>
            <person name="Swayne D.E."/>
        </authorList>
    </citation>
    <scope>NUCLEOTIDE SEQUENCE [LARGE SCALE GENOMIC DNA]</scope>
    <source>
        <strain evidence="1">PRJEB14757</strain>
    </source>
</reference>
<evidence type="ECO:0000313" key="2">
    <source>
        <dbReference type="Proteomes" id="UP000191931"/>
    </source>
</evidence>
<sequence>MYKLEYKNSSEYESLLLECLEAFNRIPDQRIHDDREKTTYALASRIERFSKCLKDPITTVKIIEKNLSSIKIPLEKYEEMKAIIAFGIIDMATRDEYLAKKILEIHNITKCIYIN</sequence>
<keyword evidence="2" id="KW-1185">Reference proteome</keyword>
<dbReference type="RefSeq" id="WP_080809569.1">
    <property type="nucleotide sequence ID" value="NZ_LT828569.1"/>
</dbReference>
<evidence type="ECO:0000313" key="1">
    <source>
        <dbReference type="EMBL" id="SLM30921.1"/>
    </source>
</evidence>